<keyword evidence="2" id="KW-1185">Reference proteome</keyword>
<dbReference type="EMBL" id="OBEH01000007">
    <property type="protein sequence ID" value="SNZ01816.1"/>
    <property type="molecule type" value="Genomic_DNA"/>
</dbReference>
<dbReference type="AlphaFoldDB" id="A0A285N1D4"/>
<dbReference type="RefSeq" id="WP_097047249.1">
    <property type="nucleotide sequence ID" value="NZ_OBEH01000007.1"/>
</dbReference>
<sequence length="66" mass="7713">MLNKKEETYLSELIKDRYGSKEALAEILDLGIEMLFYVEENSFNRKEIQSVVSALRDMVVVLRESK</sequence>
<evidence type="ECO:0000313" key="2">
    <source>
        <dbReference type="Proteomes" id="UP000219048"/>
    </source>
</evidence>
<protein>
    <submittedName>
        <fullName evidence="1">Uncharacterized protein</fullName>
    </submittedName>
</protein>
<name>A0A285N1D4_9FLAO</name>
<accession>A0A285N1D4</accession>
<dbReference type="OrthoDB" id="1452506at2"/>
<reference evidence="2" key="1">
    <citation type="submission" date="2017-09" db="EMBL/GenBank/DDBJ databases">
        <authorList>
            <person name="Varghese N."/>
            <person name="Submissions S."/>
        </authorList>
    </citation>
    <scope>NUCLEOTIDE SEQUENCE [LARGE SCALE GENOMIC DNA]</scope>
    <source>
        <strain evidence="2">DSM 25885</strain>
    </source>
</reference>
<organism evidence="1 2">
    <name type="scientific">Flagellimonas pacifica</name>
    <dbReference type="NCBI Taxonomy" id="1247520"/>
    <lineage>
        <taxon>Bacteria</taxon>
        <taxon>Pseudomonadati</taxon>
        <taxon>Bacteroidota</taxon>
        <taxon>Flavobacteriia</taxon>
        <taxon>Flavobacteriales</taxon>
        <taxon>Flavobacteriaceae</taxon>
        <taxon>Flagellimonas</taxon>
    </lineage>
</organism>
<proteinExistence type="predicted"/>
<dbReference type="Proteomes" id="UP000219048">
    <property type="component" value="Unassembled WGS sequence"/>
</dbReference>
<gene>
    <name evidence="1" type="ORF">SAMN06265377_3663</name>
</gene>
<evidence type="ECO:0000313" key="1">
    <source>
        <dbReference type="EMBL" id="SNZ01816.1"/>
    </source>
</evidence>